<sequence length="86" mass="9518">MTGREVQVLHLVMLAVELDVLGRSSTLALRPYDVPVLFVSRATAKLKIKAELRGDQWFYAWGRSPSNRIPVDIRAARGIAAMVTAP</sequence>
<accession>A0ABP8C6W0</accession>
<evidence type="ECO:0000313" key="2">
    <source>
        <dbReference type="Proteomes" id="UP001501710"/>
    </source>
</evidence>
<dbReference type="Proteomes" id="UP001501710">
    <property type="component" value="Unassembled WGS sequence"/>
</dbReference>
<comment type="caution">
    <text evidence="1">The sequence shown here is derived from an EMBL/GenBank/DDBJ whole genome shotgun (WGS) entry which is preliminary data.</text>
</comment>
<organism evidence="1 2">
    <name type="scientific">Actinomadura meridiana</name>
    <dbReference type="NCBI Taxonomy" id="559626"/>
    <lineage>
        <taxon>Bacteria</taxon>
        <taxon>Bacillati</taxon>
        <taxon>Actinomycetota</taxon>
        <taxon>Actinomycetes</taxon>
        <taxon>Streptosporangiales</taxon>
        <taxon>Thermomonosporaceae</taxon>
        <taxon>Actinomadura</taxon>
    </lineage>
</organism>
<keyword evidence="2" id="KW-1185">Reference proteome</keyword>
<name>A0ABP8C6W0_9ACTN</name>
<proteinExistence type="predicted"/>
<gene>
    <name evidence="1" type="ORF">GCM10022254_40140</name>
</gene>
<reference evidence="2" key="1">
    <citation type="journal article" date="2019" name="Int. J. Syst. Evol. Microbiol.">
        <title>The Global Catalogue of Microorganisms (GCM) 10K type strain sequencing project: providing services to taxonomists for standard genome sequencing and annotation.</title>
        <authorList>
            <consortium name="The Broad Institute Genomics Platform"/>
            <consortium name="The Broad Institute Genome Sequencing Center for Infectious Disease"/>
            <person name="Wu L."/>
            <person name="Ma J."/>
        </authorList>
    </citation>
    <scope>NUCLEOTIDE SEQUENCE [LARGE SCALE GENOMIC DNA]</scope>
    <source>
        <strain evidence="2">JCM 17440</strain>
    </source>
</reference>
<evidence type="ECO:0000313" key="1">
    <source>
        <dbReference type="EMBL" id="GAA4234685.1"/>
    </source>
</evidence>
<dbReference type="RefSeq" id="WP_344898805.1">
    <property type="nucleotide sequence ID" value="NZ_BAABAS010000011.1"/>
</dbReference>
<dbReference type="EMBL" id="BAABAS010000011">
    <property type="protein sequence ID" value="GAA4234685.1"/>
    <property type="molecule type" value="Genomic_DNA"/>
</dbReference>
<protein>
    <submittedName>
        <fullName evidence="1">Uncharacterized protein</fullName>
    </submittedName>
</protein>